<keyword evidence="3" id="KW-1185">Reference proteome</keyword>
<feature type="region of interest" description="Disordered" evidence="1">
    <location>
        <begin position="194"/>
        <end position="233"/>
    </location>
</feature>
<reference evidence="2" key="1">
    <citation type="submission" date="2006-08" db="EMBL/GenBank/DDBJ databases">
        <title>Complete sequence of Chromosome 2 of Burkholderia cepacia AMMD.</title>
        <authorList>
            <consortium name="US DOE Joint Genome Institute"/>
            <person name="Copeland A."/>
            <person name="Lucas S."/>
            <person name="Lapidus A."/>
            <person name="Barry K."/>
            <person name="Detter J.C."/>
            <person name="Glavina del Rio T."/>
            <person name="Hammon N."/>
            <person name="Israni S."/>
            <person name="Pitluck S."/>
            <person name="Bruce D."/>
            <person name="Chain P."/>
            <person name="Malfatti S."/>
            <person name="Shin M."/>
            <person name="Vergez L."/>
            <person name="Schmutz J."/>
            <person name="Larimer F."/>
            <person name="Land M."/>
            <person name="Hauser L."/>
            <person name="Kyrpides N."/>
            <person name="Kim E."/>
            <person name="Parke J."/>
            <person name="Coenye T."/>
            <person name="Konstantinidis K."/>
            <person name="Ramette A."/>
            <person name="Tiedje J."/>
            <person name="Richardson P."/>
        </authorList>
    </citation>
    <scope>NUCLEOTIDE SEQUENCE</scope>
    <source>
        <strain evidence="2">AMMD</strain>
    </source>
</reference>
<proteinExistence type="predicted"/>
<dbReference type="Proteomes" id="UP000000662">
    <property type="component" value="Chromosome 2"/>
</dbReference>
<organism evidence="2 3">
    <name type="scientific">Burkholderia ambifaria (strain ATCC BAA-244 / DSM 16087 / CCUG 44356 / LMG 19182 / AMMD)</name>
    <name type="common">Burkholderia cepacia (strain AMMD)</name>
    <dbReference type="NCBI Taxonomy" id="339670"/>
    <lineage>
        <taxon>Bacteria</taxon>
        <taxon>Pseudomonadati</taxon>
        <taxon>Pseudomonadota</taxon>
        <taxon>Betaproteobacteria</taxon>
        <taxon>Burkholderiales</taxon>
        <taxon>Burkholderiaceae</taxon>
        <taxon>Burkholderia</taxon>
        <taxon>Burkholderia cepacia complex</taxon>
    </lineage>
</organism>
<evidence type="ECO:0000313" key="3">
    <source>
        <dbReference type="Proteomes" id="UP000000662"/>
    </source>
</evidence>
<name>Q0B722_BURCM</name>
<dbReference type="KEGG" id="bam:Bamb_4501"/>
<dbReference type="PATRIC" id="fig|339670.21.peg.4833"/>
<feature type="region of interest" description="Disordered" evidence="1">
    <location>
        <begin position="62"/>
        <end position="84"/>
    </location>
</feature>
<dbReference type="AlphaFoldDB" id="Q0B722"/>
<dbReference type="RefSeq" id="WP_011659473.1">
    <property type="nucleotide sequence ID" value="NC_008391.1"/>
</dbReference>
<accession>Q0B722</accession>
<feature type="compositionally biased region" description="Low complexity" evidence="1">
    <location>
        <begin position="209"/>
        <end position="223"/>
    </location>
</feature>
<evidence type="ECO:0000313" key="2">
    <source>
        <dbReference type="EMBL" id="ABI90051.1"/>
    </source>
</evidence>
<evidence type="ECO:0000256" key="1">
    <source>
        <dbReference type="SAM" id="MobiDB-lite"/>
    </source>
</evidence>
<dbReference type="GeneID" id="93087461"/>
<sequence>MQVLLNRNVRTRDTLRGALNLRAEPHGAVSQRCRECGFLAFRASEQCPVCGVGDWPFTPLRDRRGDAHAEQAAPPHDTQRPVPAWSSRVAAAVRSAAIRRPRPSSAPLLSILTVVLMVGGYVTFDRTCRADPACRGPATPGATTIDAGVHGADAPTLPVVPVPVYAFHQSDDKPVAAHETPVAADDTRIAAEQPRVAPRVADTSRRATSRSTARATTTLARHAPPVREPQHARNGVRVADWKGVPARRTHAIHRVSVHTRHGRRAAPTEIQLAGVYRGH</sequence>
<gene>
    <name evidence="2" type="ordered locus">Bamb_4501</name>
</gene>
<protein>
    <submittedName>
        <fullName evidence="2">Uncharacterized protein</fullName>
    </submittedName>
</protein>
<dbReference type="EMBL" id="CP000441">
    <property type="protein sequence ID" value="ABI90051.1"/>
    <property type="molecule type" value="Genomic_DNA"/>
</dbReference>